<dbReference type="EMBL" id="DTIN01000040">
    <property type="protein sequence ID" value="HFX14280.1"/>
    <property type="molecule type" value="Genomic_DNA"/>
</dbReference>
<gene>
    <name evidence="3" type="ORF">ENW00_09110</name>
</gene>
<dbReference type="GO" id="GO:0051082">
    <property type="term" value="F:unfolded protein binding"/>
    <property type="evidence" value="ECO:0007669"/>
    <property type="project" value="InterPro"/>
</dbReference>
<dbReference type="PANTHER" id="PTHR35089:SF1">
    <property type="entry name" value="CHAPERONE PROTEIN SKP"/>
    <property type="match status" value="1"/>
</dbReference>
<dbReference type="GO" id="GO:0050821">
    <property type="term" value="P:protein stabilization"/>
    <property type="evidence" value="ECO:0007669"/>
    <property type="project" value="TreeGrafter"/>
</dbReference>
<protein>
    <submittedName>
        <fullName evidence="3">OmpH family outer membrane protein</fullName>
    </submittedName>
</protein>
<dbReference type="PANTHER" id="PTHR35089">
    <property type="entry name" value="CHAPERONE PROTEIN SKP"/>
    <property type="match status" value="1"/>
</dbReference>
<reference evidence="3" key="1">
    <citation type="journal article" date="2020" name="mSystems">
        <title>Genome- and Community-Level Interaction Insights into Carbon Utilization and Element Cycling Functions of Hydrothermarchaeota in Hydrothermal Sediment.</title>
        <authorList>
            <person name="Zhou Z."/>
            <person name="Liu Y."/>
            <person name="Xu W."/>
            <person name="Pan J."/>
            <person name="Luo Z.H."/>
            <person name="Li M."/>
        </authorList>
    </citation>
    <scope>NUCLEOTIDE SEQUENCE [LARGE SCALE GENOMIC DNA]</scope>
    <source>
        <strain evidence="3">SpSt-81</strain>
    </source>
</reference>
<dbReference type="GO" id="GO:0005829">
    <property type="term" value="C:cytosol"/>
    <property type="evidence" value="ECO:0007669"/>
    <property type="project" value="TreeGrafter"/>
</dbReference>
<name>A0A7C3RL84_DICTH</name>
<sequence>MKKYGLFIVFLLIAISFIFVGIKIVGAQTQTSLKIAYIDEDKLLRSYPPFMNAYNKYQQEYQDRLNKLNEAQKAGKSQDEIKKLSAQYDAELQPYKQAVEKVLDSLKKTLDKIFSDLAKKEGYIAVLTKNVQGQEIVIWGGVDITDKVINILSSGK</sequence>
<keyword evidence="2" id="KW-0732">Signal</keyword>
<dbReference type="Gene3D" id="3.30.910.20">
    <property type="entry name" value="Skp domain"/>
    <property type="match status" value="1"/>
</dbReference>
<proteinExistence type="inferred from homology"/>
<comment type="caution">
    <text evidence="3">The sequence shown here is derived from an EMBL/GenBank/DDBJ whole genome shotgun (WGS) entry which is preliminary data.</text>
</comment>
<evidence type="ECO:0000256" key="2">
    <source>
        <dbReference type="ARBA" id="ARBA00022729"/>
    </source>
</evidence>
<evidence type="ECO:0000313" key="3">
    <source>
        <dbReference type="EMBL" id="HFX14280.1"/>
    </source>
</evidence>
<evidence type="ECO:0000256" key="1">
    <source>
        <dbReference type="ARBA" id="ARBA00009091"/>
    </source>
</evidence>
<comment type="similarity">
    <text evidence="1">Belongs to the Skp family.</text>
</comment>
<dbReference type="InterPro" id="IPR005632">
    <property type="entry name" value="Chaperone_Skp"/>
</dbReference>
<dbReference type="SUPFAM" id="SSF111384">
    <property type="entry name" value="OmpH-like"/>
    <property type="match status" value="1"/>
</dbReference>
<organism evidence="3">
    <name type="scientific">Dictyoglomus thermophilum</name>
    <dbReference type="NCBI Taxonomy" id="14"/>
    <lineage>
        <taxon>Bacteria</taxon>
        <taxon>Pseudomonadati</taxon>
        <taxon>Dictyoglomota</taxon>
        <taxon>Dictyoglomia</taxon>
        <taxon>Dictyoglomales</taxon>
        <taxon>Dictyoglomaceae</taxon>
        <taxon>Dictyoglomus</taxon>
    </lineage>
</organism>
<dbReference type="InterPro" id="IPR024930">
    <property type="entry name" value="Skp_dom_sf"/>
</dbReference>
<accession>A0A7C3RL84</accession>
<dbReference type="AlphaFoldDB" id="A0A7C3RL84"/>
<dbReference type="SMART" id="SM00935">
    <property type="entry name" value="OmpH"/>
    <property type="match status" value="1"/>
</dbReference>